<dbReference type="KEGG" id="msil:METEAL_14900"/>
<name>A0AA48GV01_9BACT</name>
<keyword evidence="2" id="KW-1185">Reference proteome</keyword>
<sequence>MTPDPEIVTQMRKALRECREVLALCTTEPTYPKDTPEYIPTRNLCDRYGYGAVMAAASTAWMERMKAEGYPEGGAHTAGPCASTVKATLDLIDDTITASLAR</sequence>
<gene>
    <name evidence="1" type="ORF">METEAL_14900</name>
</gene>
<dbReference type="RefSeq" id="WP_316415229.1">
    <property type="nucleotide sequence ID" value="NZ_AP027080.1"/>
</dbReference>
<dbReference type="EMBL" id="AP027080">
    <property type="protein sequence ID" value="BDU72316.1"/>
    <property type="molecule type" value="Genomic_DNA"/>
</dbReference>
<evidence type="ECO:0000313" key="2">
    <source>
        <dbReference type="Proteomes" id="UP001238179"/>
    </source>
</evidence>
<dbReference type="Proteomes" id="UP001238179">
    <property type="component" value="Chromosome"/>
</dbReference>
<reference evidence="2" key="1">
    <citation type="journal article" date="2023" name="Int. J. Syst. Evol. Microbiol.">
        <title>Mesoterricola silvestris gen. nov., sp. nov., Mesoterricola sediminis sp. nov., Geothrix oryzae sp. nov., Geothrix edaphica sp. nov., Geothrix rubra sp. nov., and Geothrix limicola sp. nov., six novel members of Acidobacteriota isolated from soils.</title>
        <authorList>
            <person name="Itoh H."/>
            <person name="Sugisawa Y."/>
            <person name="Mise K."/>
            <person name="Xu Z."/>
            <person name="Kuniyasu M."/>
            <person name="Ushijima N."/>
            <person name="Kawano K."/>
            <person name="Kobayashi E."/>
            <person name="Shiratori Y."/>
            <person name="Masuda Y."/>
            <person name="Senoo K."/>
        </authorList>
    </citation>
    <scope>NUCLEOTIDE SEQUENCE [LARGE SCALE GENOMIC DNA]</scope>
    <source>
        <strain evidence="2">W79</strain>
    </source>
</reference>
<evidence type="ECO:0000313" key="1">
    <source>
        <dbReference type="EMBL" id="BDU72316.1"/>
    </source>
</evidence>
<accession>A0AA48GV01</accession>
<organism evidence="1 2">
    <name type="scientific">Mesoterricola silvestris</name>
    <dbReference type="NCBI Taxonomy" id="2927979"/>
    <lineage>
        <taxon>Bacteria</taxon>
        <taxon>Pseudomonadati</taxon>
        <taxon>Acidobacteriota</taxon>
        <taxon>Holophagae</taxon>
        <taxon>Holophagales</taxon>
        <taxon>Holophagaceae</taxon>
        <taxon>Mesoterricola</taxon>
    </lineage>
</organism>
<protein>
    <submittedName>
        <fullName evidence="1">Uncharacterized protein</fullName>
    </submittedName>
</protein>
<proteinExistence type="predicted"/>
<dbReference type="AlphaFoldDB" id="A0AA48GV01"/>